<keyword evidence="1" id="KW-0614">Plasmid</keyword>
<dbReference type="AlphaFoldDB" id="A0A7D5JWX5"/>
<geneLocation type="plasmid" evidence="1">
    <name>pP12375-1FII</name>
</geneLocation>
<name>A0A7D5JWX5_9ENTR</name>
<accession>A0A7D5JWX5</accession>
<dbReference type="EMBL" id="MN821366">
    <property type="protein sequence ID" value="QLG00861.1"/>
    <property type="molecule type" value="Genomic_DNA"/>
</dbReference>
<sequence>MVLQNDILKAENINDAMSVYIKSSELDRNENLASPCDTQLRSGPFILENQSQWDVEIMFMQLKSDLKPLPGYSNDTGVFVAAKNVISGRSETIDPCKAGGRNSPIQGTWMQYNAKMVIIWNGKKYEKVIESELKAPDGYIRQGRIRITQSPNLLEPDIQLVDFDDKDISEKRCSDPINNCPDV</sequence>
<evidence type="ECO:0000313" key="1">
    <source>
        <dbReference type="EMBL" id="QLG00861.1"/>
    </source>
</evidence>
<reference evidence="1" key="1">
    <citation type="submission" date="2019-12" db="EMBL/GenBank/DDBJ databases">
        <authorList>
            <person name="Zhou D."/>
        </authorList>
    </citation>
    <scope>NUCLEOTIDE SEQUENCE</scope>
    <source>
        <strain evidence="1">P12375</strain>
        <plasmid evidence="1">pP12375-1FII</plasmid>
    </source>
</reference>
<proteinExistence type="predicted"/>
<protein>
    <submittedName>
        <fullName evidence="1">Uncharacterized protein</fullName>
    </submittedName>
</protein>
<organism evidence="1">
    <name type="scientific">Leclercia adecarboxylata</name>
    <dbReference type="NCBI Taxonomy" id="83655"/>
    <lineage>
        <taxon>Bacteria</taxon>
        <taxon>Pseudomonadati</taxon>
        <taxon>Pseudomonadota</taxon>
        <taxon>Gammaproteobacteria</taxon>
        <taxon>Enterobacterales</taxon>
        <taxon>Enterobacteriaceae</taxon>
        <taxon>Leclercia</taxon>
    </lineage>
</organism>